<accession>A0A4C1V1P0</accession>
<dbReference type="Proteomes" id="UP000299102">
    <property type="component" value="Unassembled WGS sequence"/>
</dbReference>
<sequence>MKQHRLTNENNDACASEKSQFFVCTNVRDVLHSRAPPAVYHRELLSAYRKKERKRHFSIRKQLKRRLYGRGREILRYADTGARGKGSRFWDTRKASRFLNHEGRGWA</sequence>
<evidence type="ECO:0000313" key="2">
    <source>
        <dbReference type="Proteomes" id="UP000299102"/>
    </source>
</evidence>
<protein>
    <submittedName>
        <fullName evidence="1">Uncharacterized protein</fullName>
    </submittedName>
</protein>
<name>A0A4C1V1P0_EUMVA</name>
<keyword evidence="2" id="KW-1185">Reference proteome</keyword>
<gene>
    <name evidence="1" type="ORF">EVAR_27626_1</name>
</gene>
<comment type="caution">
    <text evidence="1">The sequence shown here is derived from an EMBL/GenBank/DDBJ whole genome shotgun (WGS) entry which is preliminary data.</text>
</comment>
<evidence type="ECO:0000313" key="1">
    <source>
        <dbReference type="EMBL" id="GBP32202.1"/>
    </source>
</evidence>
<reference evidence="1 2" key="1">
    <citation type="journal article" date="2019" name="Commun. Biol.">
        <title>The bagworm genome reveals a unique fibroin gene that provides high tensile strength.</title>
        <authorList>
            <person name="Kono N."/>
            <person name="Nakamura H."/>
            <person name="Ohtoshi R."/>
            <person name="Tomita M."/>
            <person name="Numata K."/>
            <person name="Arakawa K."/>
        </authorList>
    </citation>
    <scope>NUCLEOTIDE SEQUENCE [LARGE SCALE GENOMIC DNA]</scope>
</reference>
<proteinExistence type="predicted"/>
<dbReference type="AlphaFoldDB" id="A0A4C1V1P0"/>
<organism evidence="1 2">
    <name type="scientific">Eumeta variegata</name>
    <name type="common">Bagworm moth</name>
    <name type="synonym">Eumeta japonica</name>
    <dbReference type="NCBI Taxonomy" id="151549"/>
    <lineage>
        <taxon>Eukaryota</taxon>
        <taxon>Metazoa</taxon>
        <taxon>Ecdysozoa</taxon>
        <taxon>Arthropoda</taxon>
        <taxon>Hexapoda</taxon>
        <taxon>Insecta</taxon>
        <taxon>Pterygota</taxon>
        <taxon>Neoptera</taxon>
        <taxon>Endopterygota</taxon>
        <taxon>Lepidoptera</taxon>
        <taxon>Glossata</taxon>
        <taxon>Ditrysia</taxon>
        <taxon>Tineoidea</taxon>
        <taxon>Psychidae</taxon>
        <taxon>Oiketicinae</taxon>
        <taxon>Eumeta</taxon>
    </lineage>
</organism>
<dbReference type="EMBL" id="BGZK01000256">
    <property type="protein sequence ID" value="GBP32202.1"/>
    <property type="molecule type" value="Genomic_DNA"/>
</dbReference>